<dbReference type="GO" id="GO:0004525">
    <property type="term" value="F:ribonuclease III activity"/>
    <property type="evidence" value="ECO:0007669"/>
    <property type="project" value="InterPro"/>
</dbReference>
<dbReference type="InterPro" id="IPR050585">
    <property type="entry name" value="Xaa-Pro_dipeptidyl-ppase/CocE"/>
</dbReference>
<dbReference type="GO" id="GO:0006396">
    <property type="term" value="P:RNA processing"/>
    <property type="evidence" value="ECO:0007669"/>
    <property type="project" value="InterPro"/>
</dbReference>
<keyword evidence="3" id="KW-0031">Aminopeptidase</keyword>
<protein>
    <submittedName>
        <fullName evidence="3">Dipeptidyl aminopeptidase BIII</fullName>
    </submittedName>
</protein>
<dbReference type="InterPro" id="IPR029058">
    <property type="entry name" value="AB_hydrolase_fold"/>
</dbReference>
<gene>
    <name evidence="3" type="ORF">TRAPUB_5713</name>
</gene>
<dbReference type="STRING" id="154538.A0A1M2V7Y9"/>
<evidence type="ECO:0000313" key="4">
    <source>
        <dbReference type="Proteomes" id="UP000184267"/>
    </source>
</evidence>
<accession>A0A1M2V7Y9</accession>
<dbReference type="InterPro" id="IPR001375">
    <property type="entry name" value="Peptidase_S9_cat"/>
</dbReference>
<dbReference type="InterPro" id="IPR000999">
    <property type="entry name" value="RNase_III_dom"/>
</dbReference>
<dbReference type="GO" id="GO:0004177">
    <property type="term" value="F:aminopeptidase activity"/>
    <property type="evidence" value="ECO:0007669"/>
    <property type="project" value="UniProtKB-KW"/>
</dbReference>
<evidence type="ECO:0000259" key="2">
    <source>
        <dbReference type="Pfam" id="PF14622"/>
    </source>
</evidence>
<name>A0A1M2V7Y9_TRAPU</name>
<dbReference type="PANTHER" id="PTHR43056">
    <property type="entry name" value="PEPTIDASE S9 PROLYL OLIGOPEPTIDASE"/>
    <property type="match status" value="1"/>
</dbReference>
<dbReference type="SUPFAM" id="SSF82171">
    <property type="entry name" value="DPP6 N-terminal domain-like"/>
    <property type="match status" value="1"/>
</dbReference>
<keyword evidence="3" id="KW-0378">Hydrolase</keyword>
<dbReference type="Proteomes" id="UP000184267">
    <property type="component" value="Unassembled WGS sequence"/>
</dbReference>
<dbReference type="Gene3D" id="1.10.1520.10">
    <property type="entry name" value="Ribonuclease III domain"/>
    <property type="match status" value="1"/>
</dbReference>
<dbReference type="SUPFAM" id="SSF53474">
    <property type="entry name" value="alpha/beta-Hydrolases"/>
    <property type="match status" value="1"/>
</dbReference>
<dbReference type="OMA" id="GYTTLCA"/>
<dbReference type="GO" id="GO:0008236">
    <property type="term" value="F:serine-type peptidase activity"/>
    <property type="evidence" value="ECO:0007669"/>
    <property type="project" value="InterPro"/>
</dbReference>
<dbReference type="AlphaFoldDB" id="A0A1M2V7Y9"/>
<dbReference type="OrthoDB" id="43744at2759"/>
<dbReference type="Gene3D" id="2.120.10.30">
    <property type="entry name" value="TolB, C-terminal domain"/>
    <property type="match status" value="1"/>
</dbReference>
<sequence length="874" mass="96276">MVSNAVARVASRSYVHAVQSSAGTSSSGAQVITPSKSREEWQQQDAVLVRHLNDVFSPLKFPPELASRILTHASHPDAMRRHNGRLGFVGRRVLQSYLLMFIHSSPALRPEHNYDMILERALNTYVLGEHVAPKWALGKVLKWRPMNVGHFSKPLGPNVDVPSPLMNLERDNARGVGMYKVHGTTVEAIVGGIFHQFGGSVAHRLFHTRILPNLLLQASHEGLHTAYHDHAREICEKMGGPEGPLGAKTDELFVDPVTSTIYHIEQRANEGGRLVIVDTEKGEDVFGEGWNARNGVHEYGGGQAVAYNGVIYFSHFKDSRVYRLEEGQEPQAVTPENENHRYAKFTVHPIQPHLLVAIREDHAIPEPSKVVNTLCVINTQEKTVSVLAEGADFYAGQCFTPDGTHIAWQQWYHPDMPWEGAEIHIAEVKADQASLTLSNDKHVAGKRIDISAGYPVWASNDFLLFVSDESGYQNPWTYSISAGKASPVLREPVAEEFAEPMWRPDFSFCAPLDLEGKTALFTALRHGRSVFYLVSLTGGTLEELESPYVNVASLLRVTHDAVVFRGQKYDESERIVLANIKDYAKPKFAPVNAKAATAELPFPRAYVSVPRSITLTVPETKELVHVLFYPPSNPDFVAPEGEKPPAVVSAHGGPTGRATPELNLNVQYYTSRGFAWVDVNYGGSSGYGRKYIKRLEGNWGIVDVQDCVIAAQQLSSAPLSLIDPTRMAITGRSAGGYTVLMALCTAPDVFAAGTSSFGISDLVKLGEFTHKFESQYLTKLAGGTPEEVPEVYKERSPINQAQHIKAPLLVLQGSIDAVVPPQQAELIVANIKARGGRVEYTVFEGEGHGWRKAENIRTALETEIGFYQSVYGLV</sequence>
<keyword evidence="3" id="KW-0645">Protease</keyword>
<feature type="domain" description="Peptidase S9 prolyl oligopeptidase catalytic" evidence="1">
    <location>
        <begin position="662"/>
        <end position="870"/>
    </location>
</feature>
<evidence type="ECO:0000313" key="3">
    <source>
        <dbReference type="EMBL" id="OJT03685.1"/>
    </source>
</evidence>
<dbReference type="Gene3D" id="3.40.50.1820">
    <property type="entry name" value="alpha/beta hydrolase"/>
    <property type="match status" value="1"/>
</dbReference>
<dbReference type="InterPro" id="IPR011042">
    <property type="entry name" value="6-blade_b-propeller_TolB-like"/>
</dbReference>
<dbReference type="Pfam" id="PF14622">
    <property type="entry name" value="Ribonucleas_3_3"/>
    <property type="match status" value="1"/>
</dbReference>
<dbReference type="InterPro" id="IPR036389">
    <property type="entry name" value="RNase_III_sf"/>
</dbReference>
<dbReference type="EMBL" id="MNAD01001602">
    <property type="protein sequence ID" value="OJT03685.1"/>
    <property type="molecule type" value="Genomic_DNA"/>
</dbReference>
<reference evidence="3 4" key="1">
    <citation type="submission" date="2016-10" db="EMBL/GenBank/DDBJ databases">
        <title>Genome sequence of the basidiomycete white-rot fungus Trametes pubescens.</title>
        <authorList>
            <person name="Makela M.R."/>
            <person name="Granchi Z."/>
            <person name="Peng M."/>
            <person name="De Vries R.P."/>
            <person name="Grigoriev I."/>
            <person name="Riley R."/>
            <person name="Hilden K."/>
        </authorList>
    </citation>
    <scope>NUCLEOTIDE SEQUENCE [LARGE SCALE GENOMIC DNA]</scope>
    <source>
        <strain evidence="3 4">FBCC735</strain>
    </source>
</reference>
<feature type="domain" description="RNase III" evidence="2">
    <location>
        <begin position="63"/>
        <end position="213"/>
    </location>
</feature>
<dbReference type="PANTHER" id="PTHR43056:SF5">
    <property type="entry name" value="PEPTIDASE S9 PROLYL OLIGOPEPTIDASE CATALYTIC DOMAIN-CONTAINING PROTEIN"/>
    <property type="match status" value="1"/>
</dbReference>
<comment type="caution">
    <text evidence="3">The sequence shown here is derived from an EMBL/GenBank/DDBJ whole genome shotgun (WGS) entry which is preliminary data.</text>
</comment>
<dbReference type="SUPFAM" id="SSF69065">
    <property type="entry name" value="RNase III domain-like"/>
    <property type="match status" value="1"/>
</dbReference>
<dbReference type="GO" id="GO:0006508">
    <property type="term" value="P:proteolysis"/>
    <property type="evidence" value="ECO:0007669"/>
    <property type="project" value="InterPro"/>
</dbReference>
<evidence type="ECO:0000259" key="1">
    <source>
        <dbReference type="Pfam" id="PF00326"/>
    </source>
</evidence>
<dbReference type="Pfam" id="PF00326">
    <property type="entry name" value="Peptidase_S9"/>
    <property type="match status" value="1"/>
</dbReference>
<organism evidence="3 4">
    <name type="scientific">Trametes pubescens</name>
    <name type="common">White-rot fungus</name>
    <dbReference type="NCBI Taxonomy" id="154538"/>
    <lineage>
        <taxon>Eukaryota</taxon>
        <taxon>Fungi</taxon>
        <taxon>Dikarya</taxon>
        <taxon>Basidiomycota</taxon>
        <taxon>Agaricomycotina</taxon>
        <taxon>Agaricomycetes</taxon>
        <taxon>Polyporales</taxon>
        <taxon>Polyporaceae</taxon>
        <taxon>Trametes</taxon>
    </lineage>
</organism>
<proteinExistence type="predicted"/>
<keyword evidence="4" id="KW-1185">Reference proteome</keyword>